<dbReference type="GO" id="GO:0046872">
    <property type="term" value="F:metal ion binding"/>
    <property type="evidence" value="ECO:0007669"/>
    <property type="project" value="UniProtKB-KW"/>
</dbReference>
<keyword evidence="16 18" id="KW-0456">Lyase</keyword>
<dbReference type="GO" id="GO:0000166">
    <property type="term" value="F:nucleotide binding"/>
    <property type="evidence" value="ECO:0007669"/>
    <property type="project" value="UniProtKB-KW"/>
</dbReference>
<comment type="similarity">
    <text evidence="6 18">Belongs to the sugar phosphate cyclases superfamily. Dehydroquinate synthase family.</text>
</comment>
<dbReference type="AlphaFoldDB" id="A0A011NYI8"/>
<comment type="subcellular location">
    <subcellularLocation>
        <location evidence="4 18">Cytoplasm</location>
    </subcellularLocation>
</comment>
<proteinExistence type="inferred from homology"/>
<dbReference type="GO" id="GO:0009073">
    <property type="term" value="P:aromatic amino acid family biosynthetic process"/>
    <property type="evidence" value="ECO:0007669"/>
    <property type="project" value="UniProtKB-KW"/>
</dbReference>
<evidence type="ECO:0000256" key="17">
    <source>
        <dbReference type="ARBA" id="ARBA00023285"/>
    </source>
</evidence>
<feature type="binding site" evidence="18">
    <location>
        <position position="142"/>
    </location>
    <ligand>
        <name>NAD(+)</name>
        <dbReference type="ChEBI" id="CHEBI:57540"/>
    </ligand>
</feature>
<dbReference type="GO" id="GO:0009423">
    <property type="term" value="P:chorismate biosynthetic process"/>
    <property type="evidence" value="ECO:0007669"/>
    <property type="project" value="UniProtKB-UniRule"/>
</dbReference>
<dbReference type="NCBIfam" id="TIGR01357">
    <property type="entry name" value="aroB"/>
    <property type="match status" value="1"/>
</dbReference>
<dbReference type="Proteomes" id="UP000020218">
    <property type="component" value="Unassembled WGS sequence"/>
</dbReference>
<evidence type="ECO:0000256" key="10">
    <source>
        <dbReference type="ARBA" id="ARBA00022605"/>
    </source>
</evidence>
<feature type="binding site" evidence="18">
    <location>
        <position position="184"/>
    </location>
    <ligand>
        <name>Zn(2+)</name>
        <dbReference type="ChEBI" id="CHEBI:29105"/>
    </ligand>
</feature>
<feature type="domain" description="3-dehydroquinate synthase N-terminal" evidence="19">
    <location>
        <begin position="67"/>
        <end position="179"/>
    </location>
</feature>
<dbReference type="InterPro" id="IPR050071">
    <property type="entry name" value="Dehydroquinate_synthase"/>
</dbReference>
<evidence type="ECO:0000256" key="14">
    <source>
        <dbReference type="ARBA" id="ARBA00023027"/>
    </source>
</evidence>
<reference evidence="21" key="1">
    <citation type="submission" date="2014-02" db="EMBL/GenBank/DDBJ databases">
        <title>Expanding our view of genomic diversity in Candidatus Accumulibacter clades.</title>
        <authorList>
            <person name="Skennerton C.T."/>
            <person name="Barr J.J."/>
            <person name="Slater F.R."/>
            <person name="Bond P.L."/>
            <person name="Tyson G.W."/>
        </authorList>
    </citation>
    <scope>NUCLEOTIDE SEQUENCE [LARGE SCALE GENOMIC DNA]</scope>
</reference>
<comment type="function">
    <text evidence="3 18">Catalyzes the conversion of 3-deoxy-D-arabino-heptulosonate 7-phosphate (DAHP) to dehydroquinate (DHQ).</text>
</comment>
<dbReference type="PANTHER" id="PTHR43622">
    <property type="entry name" value="3-DEHYDROQUINATE SYNTHASE"/>
    <property type="match status" value="1"/>
</dbReference>
<name>A0A011NYI8_9PROT</name>
<dbReference type="EMBL" id="JFAX01000001">
    <property type="protein sequence ID" value="EXI69700.1"/>
    <property type="molecule type" value="Genomic_DNA"/>
</dbReference>
<dbReference type="Pfam" id="PF24621">
    <property type="entry name" value="DHQS_C"/>
    <property type="match status" value="1"/>
</dbReference>
<evidence type="ECO:0000256" key="5">
    <source>
        <dbReference type="ARBA" id="ARBA00004661"/>
    </source>
</evidence>
<keyword evidence="10 18" id="KW-0028">Amino-acid biosynthesis</keyword>
<comment type="catalytic activity">
    <reaction evidence="1 18">
        <text>7-phospho-2-dehydro-3-deoxy-D-arabino-heptonate = 3-dehydroquinate + phosphate</text>
        <dbReference type="Rhea" id="RHEA:21968"/>
        <dbReference type="ChEBI" id="CHEBI:32364"/>
        <dbReference type="ChEBI" id="CHEBI:43474"/>
        <dbReference type="ChEBI" id="CHEBI:58394"/>
        <dbReference type="EC" id="4.2.3.4"/>
    </reaction>
</comment>
<dbReference type="PATRIC" id="fig|1454001.3.peg.26"/>
<keyword evidence="15 18" id="KW-0057">Aromatic amino acid biosynthesis</keyword>
<protein>
    <recommendedName>
        <fullName evidence="8 18">3-dehydroquinate synthase</fullName>
        <shortName evidence="18">DHQS</shortName>
        <ecNumber evidence="7 18">4.2.3.4</ecNumber>
    </recommendedName>
</protein>
<gene>
    <name evidence="18 21" type="primary">aroB</name>
    <name evidence="21" type="ORF">AW08_00193</name>
</gene>
<sequence>METLTLALGDRSYPIHVGRSLLDRPDLLLPSLRQKKAAIVSNTTVAPLYLRRLADPLLQAGVEVVEVVLPDGEEFKDWRTLNSIFDALIAGRCERSTTLIALGGGVVGDVAGFAAACFQRGMPFVQVPTTLLAQVDSSVGGKTAINHPQGKNMIGAFHQPRLVLADTDTLTTLCDRELRAGLAEVIKYGLIRDLPFLEWLELNLERVLAREPAALATAVAASCRNKAEVVAADEREAGERALLNLGHTFGHAIETGVGYGEWLHGEAVAAGTMMAVQLSHQLGWIDRHDLARVEQLLQRAGLPVAGPMLSVDRYLELMQHDKKVQDGRSRLVLLQRLGRAVLTDQAPLAQVRQAIAERTAHA</sequence>
<dbReference type="HAMAP" id="MF_00110">
    <property type="entry name" value="DHQ_synthase"/>
    <property type="match status" value="1"/>
</dbReference>
<evidence type="ECO:0000256" key="6">
    <source>
        <dbReference type="ARBA" id="ARBA00005412"/>
    </source>
</evidence>
<dbReference type="GO" id="GO:0008652">
    <property type="term" value="P:amino acid biosynthetic process"/>
    <property type="evidence" value="ECO:0007669"/>
    <property type="project" value="UniProtKB-KW"/>
</dbReference>
<evidence type="ECO:0000256" key="7">
    <source>
        <dbReference type="ARBA" id="ARBA00013031"/>
    </source>
</evidence>
<evidence type="ECO:0000259" key="19">
    <source>
        <dbReference type="Pfam" id="PF01761"/>
    </source>
</evidence>
<evidence type="ECO:0000256" key="2">
    <source>
        <dbReference type="ARBA" id="ARBA00001911"/>
    </source>
</evidence>
<dbReference type="EC" id="4.2.3.4" evidence="7 18"/>
<feature type="binding site" evidence="18">
    <location>
        <position position="151"/>
    </location>
    <ligand>
        <name>NAD(+)</name>
        <dbReference type="ChEBI" id="CHEBI:57540"/>
    </ligand>
</feature>
<keyword evidence="14 18" id="KW-0520">NAD</keyword>
<feature type="binding site" evidence="18">
    <location>
        <begin position="71"/>
        <end position="76"/>
    </location>
    <ligand>
        <name>NAD(+)</name>
        <dbReference type="ChEBI" id="CHEBI:57540"/>
    </ligand>
</feature>
<evidence type="ECO:0000313" key="22">
    <source>
        <dbReference type="Proteomes" id="UP000020218"/>
    </source>
</evidence>
<comment type="caution">
    <text evidence="21">The sequence shown here is derived from an EMBL/GenBank/DDBJ whole genome shotgun (WGS) entry which is preliminary data.</text>
</comment>
<keyword evidence="17 18" id="KW-0170">Cobalt</keyword>
<accession>A0A011NYI8</accession>
<dbReference type="STRING" id="1454001.AW08_00193"/>
<feature type="binding site" evidence="18">
    <location>
        <begin position="129"/>
        <end position="130"/>
    </location>
    <ligand>
        <name>NAD(+)</name>
        <dbReference type="ChEBI" id="CHEBI:57540"/>
    </ligand>
</feature>
<dbReference type="Pfam" id="PF01761">
    <property type="entry name" value="DHQ_synthase"/>
    <property type="match status" value="1"/>
</dbReference>
<organism evidence="21 22">
    <name type="scientific">Candidatus Accumulibacter adjunctus</name>
    <dbReference type="NCBI Taxonomy" id="1454001"/>
    <lineage>
        <taxon>Bacteria</taxon>
        <taxon>Pseudomonadati</taxon>
        <taxon>Pseudomonadota</taxon>
        <taxon>Betaproteobacteria</taxon>
        <taxon>Candidatus Accumulibacter</taxon>
    </lineage>
</organism>
<evidence type="ECO:0000259" key="20">
    <source>
        <dbReference type="Pfam" id="PF24621"/>
    </source>
</evidence>
<dbReference type="InterPro" id="IPR056179">
    <property type="entry name" value="DHQS_C"/>
</dbReference>
<dbReference type="Gene3D" id="1.20.1090.10">
    <property type="entry name" value="Dehydroquinate synthase-like - alpha domain"/>
    <property type="match status" value="1"/>
</dbReference>
<dbReference type="PIRSF" id="PIRSF001455">
    <property type="entry name" value="DHQ_synth"/>
    <property type="match status" value="1"/>
</dbReference>
<keyword evidence="11 18" id="KW-0479">Metal-binding</keyword>
<evidence type="ECO:0000313" key="21">
    <source>
        <dbReference type="EMBL" id="EXI69700.1"/>
    </source>
</evidence>
<dbReference type="InterPro" id="IPR030963">
    <property type="entry name" value="DHQ_synth_fam"/>
</dbReference>
<feature type="binding site" evidence="18">
    <location>
        <begin position="105"/>
        <end position="109"/>
    </location>
    <ligand>
        <name>NAD(+)</name>
        <dbReference type="ChEBI" id="CHEBI:57540"/>
    </ligand>
</feature>
<evidence type="ECO:0000256" key="16">
    <source>
        <dbReference type="ARBA" id="ARBA00023239"/>
    </source>
</evidence>
<dbReference type="FunFam" id="1.20.1090.10:FF:000002">
    <property type="entry name" value="3-dehydroquinate synthase"/>
    <property type="match status" value="1"/>
</dbReference>
<keyword evidence="9 18" id="KW-0963">Cytoplasm</keyword>
<evidence type="ECO:0000256" key="3">
    <source>
        <dbReference type="ARBA" id="ARBA00003485"/>
    </source>
</evidence>
<feature type="binding site" evidence="18">
    <location>
        <position position="264"/>
    </location>
    <ligand>
        <name>Zn(2+)</name>
        <dbReference type="ChEBI" id="CHEBI:29105"/>
    </ligand>
</feature>
<dbReference type="SUPFAM" id="SSF56796">
    <property type="entry name" value="Dehydroquinate synthase-like"/>
    <property type="match status" value="1"/>
</dbReference>
<dbReference type="PANTHER" id="PTHR43622:SF7">
    <property type="entry name" value="3-DEHYDROQUINATE SYNTHASE, CHLOROPLASTIC"/>
    <property type="match status" value="1"/>
</dbReference>
<dbReference type="CDD" id="cd08195">
    <property type="entry name" value="DHQS"/>
    <property type="match status" value="1"/>
</dbReference>
<keyword evidence="13 18" id="KW-0862">Zinc</keyword>
<keyword evidence="12 18" id="KW-0547">Nucleotide-binding</keyword>
<dbReference type="InterPro" id="IPR016037">
    <property type="entry name" value="DHQ_synth_AroB"/>
</dbReference>
<evidence type="ECO:0000256" key="11">
    <source>
        <dbReference type="ARBA" id="ARBA00022723"/>
    </source>
</evidence>
<evidence type="ECO:0000256" key="8">
    <source>
        <dbReference type="ARBA" id="ARBA00017684"/>
    </source>
</evidence>
<dbReference type="FunFam" id="3.40.50.1970:FF:000001">
    <property type="entry name" value="3-dehydroquinate synthase"/>
    <property type="match status" value="1"/>
</dbReference>
<evidence type="ECO:0000256" key="18">
    <source>
        <dbReference type="HAMAP-Rule" id="MF_00110"/>
    </source>
</evidence>
<feature type="binding site" evidence="18">
    <location>
        <position position="247"/>
    </location>
    <ligand>
        <name>Zn(2+)</name>
        <dbReference type="ChEBI" id="CHEBI:29105"/>
    </ligand>
</feature>
<comment type="pathway">
    <text evidence="5 18">Metabolic intermediate biosynthesis; chorismate biosynthesis; chorismate from D-erythrose 4-phosphate and phosphoenolpyruvate: step 2/7.</text>
</comment>
<feature type="binding site" evidence="18">
    <location>
        <begin position="169"/>
        <end position="172"/>
    </location>
    <ligand>
        <name>NAD(+)</name>
        <dbReference type="ChEBI" id="CHEBI:57540"/>
    </ligand>
</feature>
<evidence type="ECO:0000256" key="13">
    <source>
        <dbReference type="ARBA" id="ARBA00022833"/>
    </source>
</evidence>
<keyword evidence="22" id="KW-1185">Reference proteome</keyword>
<feature type="domain" description="3-dehydroquinate synthase C-terminal" evidence="20">
    <location>
        <begin position="181"/>
        <end position="324"/>
    </location>
</feature>
<comment type="cofactor">
    <cofactor evidence="18">
        <name>Co(2+)</name>
        <dbReference type="ChEBI" id="CHEBI:48828"/>
    </cofactor>
    <cofactor evidence="18">
        <name>Zn(2+)</name>
        <dbReference type="ChEBI" id="CHEBI:29105"/>
    </cofactor>
    <text evidence="18">Binds 1 divalent metal cation per subunit. Can use either Co(2+) or Zn(2+).</text>
</comment>
<dbReference type="InterPro" id="IPR030960">
    <property type="entry name" value="DHQS/DOIS_N"/>
</dbReference>
<evidence type="ECO:0000256" key="4">
    <source>
        <dbReference type="ARBA" id="ARBA00004496"/>
    </source>
</evidence>
<dbReference type="GO" id="GO:0003856">
    <property type="term" value="F:3-dehydroquinate synthase activity"/>
    <property type="evidence" value="ECO:0007669"/>
    <property type="project" value="UniProtKB-UniRule"/>
</dbReference>
<evidence type="ECO:0000256" key="1">
    <source>
        <dbReference type="ARBA" id="ARBA00001393"/>
    </source>
</evidence>
<evidence type="ECO:0000256" key="12">
    <source>
        <dbReference type="ARBA" id="ARBA00022741"/>
    </source>
</evidence>
<dbReference type="GO" id="GO:0005737">
    <property type="term" value="C:cytoplasm"/>
    <property type="evidence" value="ECO:0007669"/>
    <property type="project" value="UniProtKB-SubCell"/>
</dbReference>
<dbReference type="UniPathway" id="UPA00053">
    <property type="reaction ID" value="UER00085"/>
</dbReference>
<dbReference type="Gene3D" id="3.40.50.1970">
    <property type="match status" value="1"/>
</dbReference>
<evidence type="ECO:0000256" key="15">
    <source>
        <dbReference type="ARBA" id="ARBA00023141"/>
    </source>
</evidence>
<comment type="cofactor">
    <cofactor evidence="2 18">
        <name>NAD(+)</name>
        <dbReference type="ChEBI" id="CHEBI:57540"/>
    </cofactor>
</comment>
<evidence type="ECO:0000256" key="9">
    <source>
        <dbReference type="ARBA" id="ARBA00022490"/>
    </source>
</evidence>